<accession>A0AC35TKD9</accession>
<reference evidence="2" key="1">
    <citation type="submission" date="2016-11" db="UniProtKB">
        <authorList>
            <consortium name="WormBaseParasite"/>
        </authorList>
    </citation>
    <scope>IDENTIFICATION</scope>
    <source>
        <strain evidence="2">KR3021</strain>
    </source>
</reference>
<sequence length="1103" mass="125577">MDDLLPKAQKKHQKHTKGGKATKLAKSAEKTNKGNNAKAFTFQGVRKAKAAIKRSANISEKKKHIAVIDTTPIEPPPIIVAIAGPSKVGKTTLLKGLVKHYLHTNVTSLKGPISLVTGKTRRVTFIEVENDVNSMIDAAKVADLVLLMIDAHFGMEMEIFEFINICQIHGMPKILGVLTHLDLIKKPAEMRKQKKLLKHRFWTEIYNGAKLFHMSGIKREQYLTAEIKNLARIISVVKFRPIIWRQNHPYMLVDRFEDLTPQDDLRKDAKCDRTVSLYGYIRGSCLKPSNDVHIAGVGDLKIKEICTLPDPCPLPDKVKTKRTLNDRERMVYAPFSGLGGIVYDKDAVYIEHSYGKQFMEGSKDELVGGMEKLKQTVNEKVANADMRLLGKSSNVVEFNSDDEAMEGSEDEDEEIEDDSDEEVEDEEMSEDRFGFENDSETEEKLDYGSDESEDDGEPIAKKTKLTAGFNLMAPKKGNDWSDLASKANSLYNPKKLKINWGKLVYNPASIEEEHSEDESGGRNGDFLGGLFTVLKHEKEKSNFSVEHLEDGFCYNTPCSSTSLFSTFLKTRNWDDAEVRESIKDLFITGKHDKDDDAFADDSDGEDEFDEDGHFDDDEDMSGDEEASSEDEEKPNVPGFVKDIRKDHREKVALKKEKLKSKFNAEYDENNEAFNNLKEELNVQAILNKTIFDGMDEPTREKLEGFRAGKYVRIEFEAIPCEFVDKFNANKPYIIGGLLPGEQNPGYLDVRMKRHRWYDRILKSRDPLIISCGWRRFQTIAVYTVQDHNMRSRFLKYTPQFMFCHGHFWAPIVPQNSGFLAIQSLDEDKKGFRIAATGVVLTNDKSPEVVKKLKIVGYPHEIFKKTAFIKGMFNSKLEVAKFEGAAIRTVSGIRGQIKKALSSPEGAFRATFEDMIAKSDIVFLRSWITVPIPKFYAPITDKLLDPEIKWTGMKTVGRIRHEEQISIVQNENSHYKPVKRRNEFVKQDLVIAKELQRALPYKLKPKLDEKVRDLRPALIKKHTAIELDAGEQKVDNLMRAVRLAHAENLKKEEERQKVKAAKFSKVQKDIEERKASKSKATKKNICRRLSKAEQAKLRKAMGKR</sequence>
<evidence type="ECO:0000313" key="2">
    <source>
        <dbReference type="WBParaSite" id="RSKR_0000153800.1"/>
    </source>
</evidence>
<proteinExistence type="predicted"/>
<organism evidence="1 2">
    <name type="scientific">Rhabditophanes sp. KR3021</name>
    <dbReference type="NCBI Taxonomy" id="114890"/>
    <lineage>
        <taxon>Eukaryota</taxon>
        <taxon>Metazoa</taxon>
        <taxon>Ecdysozoa</taxon>
        <taxon>Nematoda</taxon>
        <taxon>Chromadorea</taxon>
        <taxon>Rhabditida</taxon>
        <taxon>Tylenchina</taxon>
        <taxon>Panagrolaimomorpha</taxon>
        <taxon>Strongyloidoidea</taxon>
        <taxon>Alloionematidae</taxon>
        <taxon>Rhabditophanes</taxon>
    </lineage>
</organism>
<dbReference type="WBParaSite" id="RSKR_0000153800.1">
    <property type="protein sequence ID" value="RSKR_0000153800.1"/>
    <property type="gene ID" value="RSKR_0000153800"/>
</dbReference>
<protein>
    <submittedName>
        <fullName evidence="2">Bms1-type G domain-containing protein</fullName>
    </submittedName>
</protein>
<name>A0AC35TKD9_9BILA</name>
<dbReference type="Proteomes" id="UP000095286">
    <property type="component" value="Unplaced"/>
</dbReference>
<evidence type="ECO:0000313" key="1">
    <source>
        <dbReference type="Proteomes" id="UP000095286"/>
    </source>
</evidence>